<organism evidence="1 2">
    <name type="scientific">Aspergillus oryzae (strain ATCC 42149 / RIB 40)</name>
    <name type="common">Yellow koji mold</name>
    <dbReference type="NCBI Taxonomy" id="510516"/>
    <lineage>
        <taxon>Eukaryota</taxon>
        <taxon>Fungi</taxon>
        <taxon>Dikarya</taxon>
        <taxon>Ascomycota</taxon>
        <taxon>Pezizomycotina</taxon>
        <taxon>Eurotiomycetes</taxon>
        <taxon>Eurotiomycetidae</taxon>
        <taxon>Eurotiales</taxon>
        <taxon>Aspergillaceae</taxon>
        <taxon>Aspergillus</taxon>
        <taxon>Aspergillus subgen. Circumdati</taxon>
    </lineage>
</organism>
<dbReference type="AlphaFoldDB" id="Q2U892"/>
<gene>
    <name evidence="1" type="ORF">AO090701000523</name>
</gene>
<dbReference type="GeneID" id="5995413"/>
<dbReference type="RefSeq" id="XP_001823356.1">
    <property type="nucleotide sequence ID" value="XM_001823304.1"/>
</dbReference>
<evidence type="ECO:0000313" key="1">
    <source>
        <dbReference type="EMBL" id="BAE62223.1"/>
    </source>
</evidence>
<accession>Q2U892</accession>
<sequence>MKAGLKADGRRYNKEIIDFFQMEDEKLQRFINTQSDLINDTLKPKNHLLELLLEDRKKKEIQITTLQQRLRAMEAPRLRPRALSSTAVVSVTQLFALLAQPTSQMARNFSYEVTFGHSNNHLEAILSADNTFDPQAQGQAQ</sequence>
<dbReference type="OrthoDB" id="5419927at2759"/>
<evidence type="ECO:0000313" key="2">
    <source>
        <dbReference type="Proteomes" id="UP000006564"/>
    </source>
</evidence>
<dbReference type="EMBL" id="AP007164">
    <property type="protein sequence ID" value="BAE62223.1"/>
    <property type="molecule type" value="Genomic_DNA"/>
</dbReference>
<reference evidence="1 2" key="1">
    <citation type="journal article" date="2005" name="Nature">
        <title>Genome sequencing and analysis of Aspergillus oryzae.</title>
        <authorList>
            <person name="Machida M."/>
            <person name="Asai K."/>
            <person name="Sano M."/>
            <person name="Tanaka T."/>
            <person name="Kumagai T."/>
            <person name="Terai G."/>
            <person name="Kusumoto K."/>
            <person name="Arima T."/>
            <person name="Akita O."/>
            <person name="Kashiwagi Y."/>
            <person name="Abe K."/>
            <person name="Gomi K."/>
            <person name="Horiuchi H."/>
            <person name="Kitamoto K."/>
            <person name="Kobayashi T."/>
            <person name="Takeuchi M."/>
            <person name="Denning D.W."/>
            <person name="Galagan J.E."/>
            <person name="Nierman W.C."/>
            <person name="Yu J."/>
            <person name="Archer D.B."/>
            <person name="Bennett J.W."/>
            <person name="Bhatnagar D."/>
            <person name="Cleveland T.E."/>
            <person name="Fedorova N.D."/>
            <person name="Gotoh O."/>
            <person name="Horikawa H."/>
            <person name="Hosoyama A."/>
            <person name="Ichinomiya M."/>
            <person name="Igarashi R."/>
            <person name="Iwashita K."/>
            <person name="Juvvadi P.R."/>
            <person name="Kato M."/>
            <person name="Kato Y."/>
            <person name="Kin T."/>
            <person name="Kokubun A."/>
            <person name="Maeda H."/>
            <person name="Maeyama N."/>
            <person name="Maruyama J."/>
            <person name="Nagasaki H."/>
            <person name="Nakajima T."/>
            <person name="Oda K."/>
            <person name="Okada K."/>
            <person name="Paulsen I."/>
            <person name="Sakamoto K."/>
            <person name="Sawano T."/>
            <person name="Takahashi M."/>
            <person name="Takase K."/>
            <person name="Terabayashi Y."/>
            <person name="Wortman J."/>
            <person name="Yamada O."/>
            <person name="Yamagata Y."/>
            <person name="Anazawa H."/>
            <person name="Hata Y."/>
            <person name="Koide Y."/>
            <person name="Komori T."/>
            <person name="Koyama Y."/>
            <person name="Minetoki T."/>
            <person name="Suharnan S."/>
            <person name="Tanaka A."/>
            <person name="Isono K."/>
            <person name="Kuhara S."/>
            <person name="Ogasawara N."/>
            <person name="Kikuchi H."/>
        </authorList>
    </citation>
    <scope>NUCLEOTIDE SEQUENCE [LARGE SCALE GENOMIC DNA]</scope>
    <source>
        <strain evidence="2">ATCC 42149 / RIB 40</strain>
    </source>
</reference>
<proteinExistence type="predicted"/>
<name>Q2U892_ASPOR</name>
<dbReference type="OMA" id="MARNFSY"/>
<dbReference type="HOGENOM" id="CLU_2049181_0_0_1"/>
<dbReference type="VEuPathDB" id="FungiDB:AO090701000523"/>
<protein>
    <submittedName>
        <fullName evidence="1">DNA, SC111</fullName>
    </submittedName>
</protein>
<dbReference type="Proteomes" id="UP000006564">
    <property type="component" value="Chromosome 5"/>
</dbReference>
<dbReference type="EMBL" id="BA000053">
    <property type="protein sequence ID" value="BAE62223.1"/>
    <property type="molecule type" value="Genomic_DNA"/>
</dbReference>
<dbReference type="KEGG" id="aor:AO090701000523"/>
<keyword evidence="2" id="KW-1185">Reference proteome</keyword>